<protein>
    <submittedName>
        <fullName evidence="1">Uncharacterized protein</fullName>
    </submittedName>
</protein>
<organism evidence="1">
    <name type="scientific">uncultured bacterium 8j18</name>
    <dbReference type="NCBI Taxonomy" id="1701373"/>
    <lineage>
        <taxon>Bacteria</taxon>
        <taxon>environmental samples</taxon>
    </lineage>
</organism>
<accession>A0A0M4C2K0</accession>
<evidence type="ECO:0000313" key="1">
    <source>
        <dbReference type="EMBL" id="ALB75798.1"/>
    </source>
</evidence>
<sequence>MVNSTFKFNDFMIKNNGKSWLSEVEKRNQTIAHSFLFCAKIKEFV</sequence>
<dbReference type="EMBL" id="KT336247">
    <property type="protein sequence ID" value="ALB75798.1"/>
    <property type="molecule type" value="Genomic_DNA"/>
</dbReference>
<proteinExistence type="predicted"/>
<name>A0A0M4C2K0_9BACT</name>
<dbReference type="AlphaFoldDB" id="A0A0M4C2K0"/>
<reference evidence="1" key="1">
    <citation type="journal article" date="2015" name="Proc. Natl. Acad. Sci. U.S.A.">
        <title>Functional metagenomic discovery of bacterial effectors in the human microbiome and isolation of commendamide, a GPCR G2A/132 agonist.</title>
        <authorList>
            <person name="Cohen L.J."/>
            <person name="Kang H.S."/>
            <person name="Chu J."/>
            <person name="Huang Y.H."/>
            <person name="Gordon E.A."/>
            <person name="Reddy B.V."/>
            <person name="Ternei M.A."/>
            <person name="Craig J.W."/>
            <person name="Brady S.F."/>
        </authorList>
    </citation>
    <scope>NUCLEOTIDE SEQUENCE</scope>
</reference>